<keyword evidence="4" id="KW-1185">Reference proteome</keyword>
<evidence type="ECO:0000256" key="1">
    <source>
        <dbReference type="SAM" id="SignalP"/>
    </source>
</evidence>
<dbReference type="PANTHER" id="PTHR10098:SF112">
    <property type="entry name" value="SLR0380 PROTEIN"/>
    <property type="match status" value="1"/>
</dbReference>
<dbReference type="Gene3D" id="1.25.40.10">
    <property type="entry name" value="Tetratricopeptide repeat domain"/>
    <property type="match status" value="3"/>
</dbReference>
<dbReference type="Pfam" id="PF12770">
    <property type="entry name" value="CHAT"/>
    <property type="match status" value="1"/>
</dbReference>
<dbReference type="SMART" id="SM00028">
    <property type="entry name" value="TPR"/>
    <property type="match status" value="5"/>
</dbReference>
<dbReference type="InterPro" id="IPR019734">
    <property type="entry name" value="TPR_rpt"/>
</dbReference>
<keyword evidence="1" id="KW-0732">Signal</keyword>
<gene>
    <name evidence="3" type="ORF">NEA10_00130</name>
</gene>
<proteinExistence type="predicted"/>
<dbReference type="InterPro" id="IPR024983">
    <property type="entry name" value="CHAT_dom"/>
</dbReference>
<evidence type="ECO:0000259" key="2">
    <source>
        <dbReference type="Pfam" id="PF12770"/>
    </source>
</evidence>
<evidence type="ECO:0000313" key="4">
    <source>
        <dbReference type="Proteomes" id="UP001056708"/>
    </source>
</evidence>
<feature type="signal peptide" evidence="1">
    <location>
        <begin position="1"/>
        <end position="21"/>
    </location>
</feature>
<dbReference type="SUPFAM" id="SSF48452">
    <property type="entry name" value="TPR-like"/>
    <property type="match status" value="2"/>
</dbReference>
<name>A0ABY5APQ7_9CYAN</name>
<protein>
    <submittedName>
        <fullName evidence="3">CHAT domain-containing protein</fullName>
    </submittedName>
</protein>
<dbReference type="RefSeq" id="WP_252663220.1">
    <property type="nucleotide sequence ID" value="NZ_CP098611.1"/>
</dbReference>
<organism evidence="3 4">
    <name type="scientific">Phormidium yuhuli AB48</name>
    <dbReference type="NCBI Taxonomy" id="2940671"/>
    <lineage>
        <taxon>Bacteria</taxon>
        <taxon>Bacillati</taxon>
        <taxon>Cyanobacteriota</taxon>
        <taxon>Cyanophyceae</taxon>
        <taxon>Oscillatoriophycideae</taxon>
        <taxon>Oscillatoriales</taxon>
        <taxon>Oscillatoriaceae</taxon>
        <taxon>Phormidium</taxon>
        <taxon>Phormidium yuhuli</taxon>
    </lineage>
</organism>
<sequence>MAHRTCVPLVLLSFCLGLAPAQGVVPALDGSERMARDSQPVTASTSGQRFLQEGQQFYQGQRYQEAVEAWQQAAREFDRQGNPPQQALALSYLSLGYQQLGELRLAHQVDESIQELLRANPITSLARLAQILNIRGHLYLASGQPQRAFDIWQEASHNYQQAEDTEGAIASQINEAQALQALGLYARSRRRLETVASTLEDHPDSLIKALGFQSLGNTFLAIGQLQEARDVLERSLQIAEPLGDDSTLASIYVSLGNTISSLVQRARNTQDFDSLAQERQAGLQAYERAASLASSPILRLEAQLNQLTLLADNDRPSEPDSLTPPDPQEIARLQTAIAQQLSQLPPSRRSIYAQVRFARHLISSGNNRREVGEVLATAVQQAREIGDRRAESHALGNLGNLYETNQQWQIAETLTREAVVLAQSIDAGDIAYRWHWQLGRLLNAQGQTEAAQDAYQIALTTLQSIRSDLVAMNPEVQYDFRETVEPVYREYVDLLLSDPNPSQTNLQKAREAIEDLQLAELDNFFRDACLDTTPVSVEEIDPNAAVLYSIILPDRLTTILSLPGEPLQFYETAVAQGEINEKLRQFRQKVGRSTAVLPELLNQSQQLYDWLIRPLEAALQGSDVETLTFILDGGLRNIPIAALHDGEHYLIERYPVALTPGMQLLETGGRSRDRLTALAAGLSEARHGFSALIHVPGELQKIADQVNPSRQLLNTGFTRNSLAEEIRNFPSPIIHIATHGQFSSQAENTFILAYDTPVNVRELETLLRQRGENGESEILELLVLSACETATGDDRATLGLAGVAVRAGARSTLATLWQVDDAATSLFMSVFYEHLGIPGTTKAEALRQAQLSLLAYDDYLLPYYWSAYILVGNWM</sequence>
<feature type="domain" description="CHAT" evidence="2">
    <location>
        <begin position="604"/>
        <end position="873"/>
    </location>
</feature>
<dbReference type="Proteomes" id="UP001056708">
    <property type="component" value="Chromosome"/>
</dbReference>
<reference evidence="3" key="1">
    <citation type="submission" date="2022-06" db="EMBL/GenBank/DDBJ databases">
        <title>Genome sequence of Phormidium yuhuli AB48 isolated from an industrial photobioreactor environment.</title>
        <authorList>
            <person name="Qiu Y."/>
            <person name="Noonan A.J.C."/>
            <person name="Dofher K."/>
            <person name="Koch M."/>
            <person name="Kieft B."/>
            <person name="Lin X."/>
            <person name="Ziels R.M."/>
            <person name="Hallam S.J."/>
        </authorList>
    </citation>
    <scope>NUCLEOTIDE SEQUENCE</scope>
    <source>
        <strain evidence="3">AB48</strain>
    </source>
</reference>
<dbReference type="PANTHER" id="PTHR10098">
    <property type="entry name" value="RAPSYN-RELATED"/>
    <property type="match status" value="1"/>
</dbReference>
<feature type="chain" id="PRO_5046800523" evidence="1">
    <location>
        <begin position="22"/>
        <end position="875"/>
    </location>
</feature>
<dbReference type="InterPro" id="IPR011990">
    <property type="entry name" value="TPR-like_helical_dom_sf"/>
</dbReference>
<accession>A0ABY5APQ7</accession>
<evidence type="ECO:0000313" key="3">
    <source>
        <dbReference type="EMBL" id="USR91189.1"/>
    </source>
</evidence>
<dbReference type="EMBL" id="CP098611">
    <property type="protein sequence ID" value="USR91189.1"/>
    <property type="molecule type" value="Genomic_DNA"/>
</dbReference>